<reference evidence="7" key="1">
    <citation type="submission" date="2022-08" db="EMBL/GenBank/DDBJ databases">
        <title>Nisaea acidiphila sp. nov., isolated from a marine algal debris and emended description of the genus Nisaea Urios et al. 2008.</title>
        <authorList>
            <person name="Kwon K."/>
        </authorList>
    </citation>
    <scope>NUCLEOTIDE SEQUENCE</scope>
    <source>
        <strain evidence="7">MEBiC11861</strain>
    </source>
</reference>
<protein>
    <submittedName>
        <fullName evidence="7">NAD(P)/FAD-dependent oxidoreductase</fullName>
    </submittedName>
</protein>
<evidence type="ECO:0000256" key="5">
    <source>
        <dbReference type="ARBA" id="ARBA00037941"/>
    </source>
</evidence>
<evidence type="ECO:0000313" key="8">
    <source>
        <dbReference type="Proteomes" id="UP001060336"/>
    </source>
</evidence>
<dbReference type="InterPro" id="IPR036188">
    <property type="entry name" value="FAD/NAD-bd_sf"/>
</dbReference>
<dbReference type="Pfam" id="PF01266">
    <property type="entry name" value="DAO"/>
    <property type="match status" value="1"/>
</dbReference>
<keyword evidence="4" id="KW-0560">Oxidoreductase</keyword>
<comment type="similarity">
    <text evidence="5">Belongs to the L2HGDH family.</text>
</comment>
<comment type="cofactor">
    <cofactor evidence="1">
        <name>FAD</name>
        <dbReference type="ChEBI" id="CHEBI:57692"/>
    </cofactor>
</comment>
<name>A0A9J7AUC9_9PROT</name>
<accession>A0A9J7AUC9</accession>
<organism evidence="7 8">
    <name type="scientific">Nisaea acidiphila</name>
    <dbReference type="NCBI Taxonomy" id="1862145"/>
    <lineage>
        <taxon>Bacteria</taxon>
        <taxon>Pseudomonadati</taxon>
        <taxon>Pseudomonadota</taxon>
        <taxon>Alphaproteobacteria</taxon>
        <taxon>Rhodospirillales</taxon>
        <taxon>Thalassobaculaceae</taxon>
        <taxon>Nisaea</taxon>
    </lineage>
</organism>
<dbReference type="Gene3D" id="3.30.9.10">
    <property type="entry name" value="D-Amino Acid Oxidase, subunit A, domain 2"/>
    <property type="match status" value="1"/>
</dbReference>
<keyword evidence="8" id="KW-1185">Reference proteome</keyword>
<dbReference type="SUPFAM" id="SSF51905">
    <property type="entry name" value="FAD/NAD(P)-binding domain"/>
    <property type="match status" value="1"/>
</dbReference>
<evidence type="ECO:0000313" key="7">
    <source>
        <dbReference type="EMBL" id="UUX51339.1"/>
    </source>
</evidence>
<dbReference type="AlphaFoldDB" id="A0A9J7AUC9"/>
<dbReference type="Gene3D" id="3.50.50.60">
    <property type="entry name" value="FAD/NAD(P)-binding domain"/>
    <property type="match status" value="1"/>
</dbReference>
<evidence type="ECO:0000256" key="1">
    <source>
        <dbReference type="ARBA" id="ARBA00001974"/>
    </source>
</evidence>
<evidence type="ECO:0000259" key="6">
    <source>
        <dbReference type="Pfam" id="PF01266"/>
    </source>
</evidence>
<dbReference type="RefSeq" id="WP_257770771.1">
    <property type="nucleotide sequence ID" value="NZ_CP102480.1"/>
</dbReference>
<sequence length="368" mass="39465">MAEPVDAVVVGAGVVGLAAARALAMAGRDVIVLEQHDLIGSETSSRHSEVIHAGIYYPPGSLKAEVCVRGKHMLYEFVESHGVPYKKMGKLIVATSEDQIPALQQIKERAEQNGVHDLEFLSHNEVTAREPELRCVTALWSPSTGVIDSHAYMLALQGDLEEHGGMIAFMAPLEGGKVTEDGIELHVGGLHGLTMKAKTVVVAGGLHSQTVMRHLEGFPPALIPPQHFCKGNYYQLTGCSAPFSSLIYPAPEAAGLGVHLTLDLGGQARFGPDVEWIDEIDYDVDPRRSDSFYDAVRKYWPGLPDDSLTPAYAGIRPKIQAPGEAAADYMIQGPDEHGVAGLVNLYGIESPGLTSSLAIAEKVMEKLG</sequence>
<dbReference type="InterPro" id="IPR006076">
    <property type="entry name" value="FAD-dep_OxRdtase"/>
</dbReference>
<evidence type="ECO:0000256" key="4">
    <source>
        <dbReference type="ARBA" id="ARBA00023002"/>
    </source>
</evidence>
<dbReference type="EMBL" id="CP102480">
    <property type="protein sequence ID" value="UUX51339.1"/>
    <property type="molecule type" value="Genomic_DNA"/>
</dbReference>
<dbReference type="PANTHER" id="PTHR43104">
    <property type="entry name" value="L-2-HYDROXYGLUTARATE DEHYDROGENASE, MITOCHONDRIAL"/>
    <property type="match status" value="1"/>
</dbReference>
<dbReference type="GO" id="GO:0047545">
    <property type="term" value="F:(S)-2-hydroxyglutarate dehydrogenase activity"/>
    <property type="evidence" value="ECO:0007669"/>
    <property type="project" value="TreeGrafter"/>
</dbReference>
<proteinExistence type="inferred from homology"/>
<gene>
    <name evidence="7" type="ORF">NUH88_06490</name>
</gene>
<keyword evidence="3" id="KW-0274">FAD</keyword>
<dbReference type="PANTHER" id="PTHR43104:SF4">
    <property type="entry name" value="L-2-HYDROXYGLUTARATE DEHYDROGENASE, MITOCHONDRIAL"/>
    <property type="match status" value="1"/>
</dbReference>
<feature type="domain" description="FAD dependent oxidoreductase" evidence="6">
    <location>
        <begin position="6"/>
        <end position="363"/>
    </location>
</feature>
<dbReference type="Proteomes" id="UP001060336">
    <property type="component" value="Chromosome"/>
</dbReference>
<dbReference type="KEGG" id="naci:NUH88_06490"/>
<keyword evidence="2" id="KW-0285">Flavoprotein</keyword>
<evidence type="ECO:0000256" key="2">
    <source>
        <dbReference type="ARBA" id="ARBA00022630"/>
    </source>
</evidence>
<evidence type="ECO:0000256" key="3">
    <source>
        <dbReference type="ARBA" id="ARBA00022827"/>
    </source>
</evidence>